<dbReference type="AlphaFoldDB" id="A0A4V1A3M5"/>
<evidence type="ECO:0000256" key="6">
    <source>
        <dbReference type="ARBA" id="ARBA00038095"/>
    </source>
</evidence>
<dbReference type="RefSeq" id="WP_131615353.1">
    <property type="nucleotide sequence ID" value="NZ_CP036532.1"/>
</dbReference>
<evidence type="ECO:0000256" key="7">
    <source>
        <dbReference type="ARBA" id="ARBA00039058"/>
    </source>
</evidence>
<dbReference type="GO" id="GO:0043810">
    <property type="term" value="F:ornithine-acyl [acyl carrier protein] N-acyltransferase activity"/>
    <property type="evidence" value="ECO:0007669"/>
    <property type="project" value="UniProtKB-EC"/>
</dbReference>
<evidence type="ECO:0000256" key="1">
    <source>
        <dbReference type="ARBA" id="ARBA00005189"/>
    </source>
</evidence>
<evidence type="ECO:0000256" key="9">
    <source>
        <dbReference type="ARBA" id="ARBA00045724"/>
    </source>
</evidence>
<dbReference type="Proteomes" id="UP000293719">
    <property type="component" value="Chromosome"/>
</dbReference>
<evidence type="ECO:0000256" key="2">
    <source>
        <dbReference type="ARBA" id="ARBA00022516"/>
    </source>
</evidence>
<gene>
    <name evidence="11" type="ORF">E0E05_02905</name>
</gene>
<keyword evidence="2" id="KW-0444">Lipid biosynthesis</keyword>
<evidence type="ECO:0000256" key="5">
    <source>
        <dbReference type="ARBA" id="ARBA00023315"/>
    </source>
</evidence>
<comment type="similarity">
    <text evidence="6">Belongs to the acetyltransferase family. OlsB subfamily.</text>
</comment>
<dbReference type="EC" id="2.3.2.30" evidence="7"/>
<dbReference type="KEGG" id="rpod:E0E05_02905"/>
<organism evidence="11 12">
    <name type="scientific">Roseitalea porphyridii</name>
    <dbReference type="NCBI Taxonomy" id="1852022"/>
    <lineage>
        <taxon>Bacteria</taxon>
        <taxon>Pseudomonadati</taxon>
        <taxon>Pseudomonadota</taxon>
        <taxon>Alphaproteobacteria</taxon>
        <taxon>Hyphomicrobiales</taxon>
        <taxon>Ahrensiaceae</taxon>
        <taxon>Roseitalea</taxon>
    </lineage>
</organism>
<evidence type="ECO:0000256" key="4">
    <source>
        <dbReference type="ARBA" id="ARBA00023098"/>
    </source>
</evidence>
<evidence type="ECO:0000256" key="3">
    <source>
        <dbReference type="ARBA" id="ARBA00022679"/>
    </source>
</evidence>
<dbReference type="GO" id="GO:0006629">
    <property type="term" value="P:lipid metabolic process"/>
    <property type="evidence" value="ECO:0007669"/>
    <property type="project" value="UniProtKB-KW"/>
</dbReference>
<comment type="function">
    <text evidence="9">Catalyzes the first step in the biosynthesis of ornithine lipids, which are phosphorus-free membrane lipids. Catalyzes the 3-hydroxyacyl-acyl carrier protein-dependent acylation of ornithine to form lyso-ornithine lipid (LOL).</text>
</comment>
<proteinExistence type="inferred from homology"/>
<dbReference type="GeneID" id="90766233"/>
<dbReference type="InterPro" id="IPR052351">
    <property type="entry name" value="Ornithine_N-alpha-AT"/>
</dbReference>
<name>A0A4V1A3M5_9HYPH</name>
<dbReference type="InterPro" id="IPR016181">
    <property type="entry name" value="Acyl_CoA_acyltransferase"/>
</dbReference>
<keyword evidence="12" id="KW-1185">Reference proteome</keyword>
<dbReference type="EMBL" id="CP036532">
    <property type="protein sequence ID" value="QBK29638.1"/>
    <property type="molecule type" value="Genomic_DNA"/>
</dbReference>
<dbReference type="PANTHER" id="PTHR37323:SF1">
    <property type="entry name" value="L-ORNITHINE N(ALPHA)-ACYLTRANSFERASE"/>
    <property type="match status" value="1"/>
</dbReference>
<keyword evidence="3 11" id="KW-0808">Transferase</keyword>
<evidence type="ECO:0000256" key="10">
    <source>
        <dbReference type="ARBA" id="ARBA00047785"/>
    </source>
</evidence>
<dbReference type="PANTHER" id="PTHR37323">
    <property type="entry name" value="GCN5-RELATED N-ACETYLTRANSFERASE"/>
    <property type="match status" value="1"/>
</dbReference>
<comment type="pathway">
    <text evidence="1">Lipid metabolism.</text>
</comment>
<reference evidence="11 12" key="1">
    <citation type="journal article" date="2017" name="Int. J. Syst. Evol. Microbiol.">
        <title>Roseitalea porphyridii gen. nov., sp. nov., isolated from a red alga, and reclassification of Hoeflea suaedae Chung et al. 2013 as Pseudohoeflea suaedae gen. nov., comb. nov.</title>
        <authorList>
            <person name="Hyeon J.W."/>
            <person name="Jeong S.E."/>
            <person name="Baek K."/>
            <person name="Jeon C.O."/>
        </authorList>
    </citation>
    <scope>NUCLEOTIDE SEQUENCE [LARGE SCALE GENOMIC DNA]</scope>
    <source>
        <strain evidence="11 12">MA7-20</strain>
    </source>
</reference>
<evidence type="ECO:0000313" key="12">
    <source>
        <dbReference type="Proteomes" id="UP000293719"/>
    </source>
</evidence>
<dbReference type="OrthoDB" id="9787072at2"/>
<dbReference type="SUPFAM" id="SSF55729">
    <property type="entry name" value="Acyl-CoA N-acyltransferases (Nat)"/>
    <property type="match status" value="1"/>
</dbReference>
<evidence type="ECO:0000256" key="8">
    <source>
        <dbReference type="ARBA" id="ARBA00039866"/>
    </source>
</evidence>
<sequence>MGITELADNRPLQRQTPTPVGILGEIGPLRARLAVGDREIRAAQRLRYRIFTEEFGARIGASEVDEDAHDAICDHLIVLDSRIAGTDADRIVGTYRLLPQHRLGGEDSFYSEATYEIGPLVARHPGRHLLELGRSCVLPDYRSKRTIELLWQGIWSYCRQTGIDVMFGCASFAGAAPQDHAMALAFLHHHARADGAWAVSARDGVRVDMNMMPPEAIDLKAAMGALPPLIKGYLRLGARFGDGAVIDHEFGSVDVLVVLPVEQISPRYLTYYGVDANRFAARSSAGIVGGDGGHVDDVGVARV</sequence>
<comment type="catalytic activity">
    <reaction evidence="10">
        <text>a (3R)-hydroxyacyl-[ACP] + L-ornithine = a lyso-ornithine lipid + holo-[ACP] + H(+)</text>
        <dbReference type="Rhea" id="RHEA:20633"/>
        <dbReference type="Rhea" id="RHEA-COMP:9685"/>
        <dbReference type="Rhea" id="RHEA-COMP:9945"/>
        <dbReference type="ChEBI" id="CHEBI:15378"/>
        <dbReference type="ChEBI" id="CHEBI:46911"/>
        <dbReference type="ChEBI" id="CHEBI:64479"/>
        <dbReference type="ChEBI" id="CHEBI:78827"/>
        <dbReference type="ChEBI" id="CHEBI:138482"/>
        <dbReference type="EC" id="2.3.2.30"/>
    </reaction>
    <physiologicalReaction direction="left-to-right" evidence="10">
        <dbReference type="Rhea" id="RHEA:20634"/>
    </physiologicalReaction>
</comment>
<keyword evidence="4" id="KW-0443">Lipid metabolism</keyword>
<evidence type="ECO:0000313" key="11">
    <source>
        <dbReference type="EMBL" id="QBK29638.1"/>
    </source>
</evidence>
<dbReference type="Pfam" id="PF13444">
    <property type="entry name" value="Acetyltransf_5"/>
    <property type="match status" value="1"/>
</dbReference>
<keyword evidence="5" id="KW-0012">Acyltransferase</keyword>
<accession>A0A4V1A3M5</accession>
<protein>
    <recommendedName>
        <fullName evidence="8">L-ornithine N(alpha)-acyltransferase</fullName>
        <ecNumber evidence="7">2.3.2.30</ecNumber>
    </recommendedName>
</protein>
<dbReference type="Gene3D" id="3.40.630.30">
    <property type="match status" value="1"/>
</dbReference>